<evidence type="ECO:0000256" key="1">
    <source>
        <dbReference type="ARBA" id="ARBA00004651"/>
    </source>
</evidence>
<dbReference type="EMBL" id="METD01000001">
    <property type="protein sequence ID" value="OGB73566.1"/>
    <property type="molecule type" value="Genomic_DNA"/>
</dbReference>
<keyword evidence="2" id="KW-1003">Cell membrane</keyword>
<evidence type="ECO:0000256" key="4">
    <source>
        <dbReference type="ARBA" id="ARBA00022989"/>
    </source>
</evidence>
<dbReference type="InterPro" id="IPR004477">
    <property type="entry name" value="ComEC_N"/>
</dbReference>
<dbReference type="Proteomes" id="UP000178085">
    <property type="component" value="Unassembled WGS sequence"/>
</dbReference>
<name>A0A1F4NQD3_UNCK3</name>
<feature type="transmembrane region" description="Helical" evidence="6">
    <location>
        <begin position="395"/>
        <end position="418"/>
    </location>
</feature>
<reference evidence="9 10" key="1">
    <citation type="journal article" date="2016" name="Nat. Commun.">
        <title>Thousands of microbial genomes shed light on interconnected biogeochemical processes in an aquifer system.</title>
        <authorList>
            <person name="Anantharaman K."/>
            <person name="Brown C.T."/>
            <person name="Hug L.A."/>
            <person name="Sharon I."/>
            <person name="Castelle C.J."/>
            <person name="Probst A.J."/>
            <person name="Thomas B.C."/>
            <person name="Singh A."/>
            <person name="Wilkins M.J."/>
            <person name="Karaoz U."/>
            <person name="Brodie E.L."/>
            <person name="Williams K.H."/>
            <person name="Hubbard S.S."/>
            <person name="Banfield J.F."/>
        </authorList>
    </citation>
    <scope>NUCLEOTIDE SEQUENCE [LARGE SCALE GENOMIC DNA]</scope>
</reference>
<dbReference type="GO" id="GO:0005886">
    <property type="term" value="C:plasma membrane"/>
    <property type="evidence" value="ECO:0007669"/>
    <property type="project" value="UniProtKB-SubCell"/>
</dbReference>
<dbReference type="PANTHER" id="PTHR30619:SF7">
    <property type="entry name" value="BETA-LACTAMASE DOMAIN PROTEIN"/>
    <property type="match status" value="1"/>
</dbReference>
<feature type="domain" description="DUF4131" evidence="8">
    <location>
        <begin position="26"/>
        <end position="169"/>
    </location>
</feature>
<comment type="subcellular location">
    <subcellularLocation>
        <location evidence="1">Cell membrane</location>
        <topology evidence="1">Multi-pass membrane protein</topology>
    </subcellularLocation>
</comment>
<dbReference type="AlphaFoldDB" id="A0A1F4NQD3"/>
<feature type="transmembrane region" description="Helical" evidence="6">
    <location>
        <begin position="7"/>
        <end position="23"/>
    </location>
</feature>
<evidence type="ECO:0000313" key="10">
    <source>
        <dbReference type="Proteomes" id="UP000178085"/>
    </source>
</evidence>
<protein>
    <recommendedName>
        <fullName evidence="11">ComEC/Rec2-related protein domain-containing protein</fullName>
    </recommendedName>
</protein>
<evidence type="ECO:0000313" key="9">
    <source>
        <dbReference type="EMBL" id="OGB73566.1"/>
    </source>
</evidence>
<evidence type="ECO:0000259" key="7">
    <source>
        <dbReference type="Pfam" id="PF03772"/>
    </source>
</evidence>
<evidence type="ECO:0000256" key="3">
    <source>
        <dbReference type="ARBA" id="ARBA00022692"/>
    </source>
</evidence>
<feature type="transmembrane region" description="Helical" evidence="6">
    <location>
        <begin position="333"/>
        <end position="355"/>
    </location>
</feature>
<dbReference type="Pfam" id="PF13567">
    <property type="entry name" value="DUF4131"/>
    <property type="match status" value="1"/>
</dbReference>
<dbReference type="Pfam" id="PF03772">
    <property type="entry name" value="Competence"/>
    <property type="match status" value="1"/>
</dbReference>
<evidence type="ECO:0000256" key="5">
    <source>
        <dbReference type="ARBA" id="ARBA00023136"/>
    </source>
</evidence>
<gene>
    <name evidence="9" type="ORF">A3K51_01820</name>
</gene>
<comment type="caution">
    <text evidence="9">The sequence shown here is derived from an EMBL/GenBank/DDBJ whole genome shotgun (WGS) entry which is preliminary data.</text>
</comment>
<feature type="transmembrane region" description="Helical" evidence="6">
    <location>
        <begin position="50"/>
        <end position="68"/>
    </location>
</feature>
<feature type="transmembrane region" description="Helical" evidence="6">
    <location>
        <begin position="367"/>
        <end position="389"/>
    </location>
</feature>
<keyword evidence="4 6" id="KW-1133">Transmembrane helix</keyword>
<feature type="transmembrane region" description="Helical" evidence="6">
    <location>
        <begin position="455"/>
        <end position="476"/>
    </location>
</feature>
<dbReference type="InterPro" id="IPR052159">
    <property type="entry name" value="Competence_DNA_uptake"/>
</dbReference>
<proteinExistence type="predicted"/>
<organism evidence="9 10">
    <name type="scientific">candidate division Kazan bacterium RIFCSPLOWO2_01_FULL_45_19</name>
    <dbReference type="NCBI Taxonomy" id="1798538"/>
    <lineage>
        <taxon>Bacteria</taxon>
        <taxon>Bacteria division Kazan-3B-28</taxon>
    </lineage>
</organism>
<dbReference type="InterPro" id="IPR025405">
    <property type="entry name" value="DUF4131"/>
</dbReference>
<evidence type="ECO:0000259" key="8">
    <source>
        <dbReference type="Pfam" id="PF13567"/>
    </source>
</evidence>
<feature type="transmembrane region" description="Helical" evidence="6">
    <location>
        <begin position="264"/>
        <end position="280"/>
    </location>
</feature>
<keyword evidence="3 6" id="KW-0812">Transmembrane</keyword>
<evidence type="ECO:0000256" key="2">
    <source>
        <dbReference type="ARBA" id="ARBA00022475"/>
    </source>
</evidence>
<keyword evidence="5 6" id="KW-0472">Membrane</keyword>
<accession>A0A1F4NQD3</accession>
<evidence type="ECO:0008006" key="11">
    <source>
        <dbReference type="Google" id="ProtNLM"/>
    </source>
</evidence>
<dbReference type="NCBIfam" id="TIGR00360">
    <property type="entry name" value="ComEC_N-term"/>
    <property type="match status" value="1"/>
</dbReference>
<feature type="transmembrane region" description="Helical" evidence="6">
    <location>
        <begin position="310"/>
        <end position="327"/>
    </location>
</feature>
<feature type="transmembrane region" description="Helical" evidence="6">
    <location>
        <begin position="238"/>
        <end position="257"/>
    </location>
</feature>
<sequence>MIRPHQWVTATGLGFLLGVLVASRFGLPWVTVVIGLVLLGVVFGLSPRPAIKLGTLCGIFLLLGWWRYDAVAVLPNNNVSRWAGQTVEMVGTAVSDPDFNGTQQNFQLRINSVNSQPAVGEVLLTTWQLPRYQYGDRLKFTGKITLPEITDDFDYPAYLAKEGVYALAQSQAEISVIGSRHFYLLRGLYQIKHWLEGKINQLLPEPQSSLMDGLLLGMRIQLPDDFKTALRNSGTTHIVALSGYNITVVVGFFLWMMKHLRRRWALLGAGIGVLLFVLMTGAAASVVRAAIMGWILLLTALWGRKRHMANAILLAGVFMVAINPLILQSDVGFQLSLSATIGLLYLTPLFSNLLSRWPAVLREGLSTTLSATVFTLPLVMFHFGGFSIVTLLANLLVIPLIPITMLVGFVSVAIFAVLPFMKLIGLMALAPTSLLITIINFFGHLPGAFVQVPKLSPLFPVAYYLILIIMLARLPYVKKVTA</sequence>
<evidence type="ECO:0000256" key="6">
    <source>
        <dbReference type="SAM" id="Phobius"/>
    </source>
</evidence>
<dbReference type="PANTHER" id="PTHR30619">
    <property type="entry name" value="DNA INTERNALIZATION/COMPETENCE PROTEIN COMEC/REC2"/>
    <property type="match status" value="1"/>
</dbReference>
<feature type="transmembrane region" description="Helical" evidence="6">
    <location>
        <begin position="423"/>
        <end position="443"/>
    </location>
</feature>
<feature type="domain" description="ComEC/Rec2-related protein" evidence="7">
    <location>
        <begin position="214"/>
        <end position="472"/>
    </location>
</feature>